<comment type="subcellular location">
    <subcellularLocation>
        <location evidence="1">Nucleus</location>
    </subcellularLocation>
</comment>
<dbReference type="GO" id="GO:0070531">
    <property type="term" value="C:BRCA1-A complex"/>
    <property type="evidence" value="ECO:0007669"/>
    <property type="project" value="TreeGrafter"/>
</dbReference>
<name>A0AAV2HIU9_LYMST</name>
<gene>
    <name evidence="7" type="ORF">GSLYS_00007310001</name>
</gene>
<dbReference type="PROSITE" id="PS50172">
    <property type="entry name" value="BRCT"/>
    <property type="match status" value="1"/>
</dbReference>
<evidence type="ECO:0000256" key="1">
    <source>
        <dbReference type="ARBA" id="ARBA00004123"/>
    </source>
</evidence>
<keyword evidence="8" id="KW-1185">Reference proteome</keyword>
<dbReference type="InterPro" id="IPR036420">
    <property type="entry name" value="BRCT_dom_sf"/>
</dbReference>
<accession>A0AAV2HIU9</accession>
<evidence type="ECO:0000313" key="7">
    <source>
        <dbReference type="EMBL" id="CAL1533292.1"/>
    </source>
</evidence>
<evidence type="ECO:0000256" key="5">
    <source>
        <dbReference type="ARBA" id="ARBA00023242"/>
    </source>
</evidence>
<dbReference type="GO" id="GO:0000724">
    <property type="term" value="P:double-strand break repair via homologous recombination"/>
    <property type="evidence" value="ECO:0007669"/>
    <property type="project" value="TreeGrafter"/>
</dbReference>
<evidence type="ECO:0000256" key="2">
    <source>
        <dbReference type="ARBA" id="ARBA00022737"/>
    </source>
</evidence>
<dbReference type="AlphaFoldDB" id="A0AAV2HIU9"/>
<proteinExistence type="predicted"/>
<sequence>IDYEIEGDTSGGESTNGAKHARLSQDHLFSDFCFACVGNSDEMPKKTLSDLLTVCGAVVVDDPIALISKSAKYKLIVSCSDSDAAPSPVELDMFNGLYRHMKLMTVMREWVLDSVGSYDLLPLAEYVLNTCEEINVPF</sequence>
<dbReference type="SUPFAM" id="SSF52113">
    <property type="entry name" value="BRCT domain"/>
    <property type="match status" value="1"/>
</dbReference>
<feature type="non-terminal residue" evidence="7">
    <location>
        <position position="1"/>
    </location>
</feature>
<dbReference type="InterPro" id="IPR001357">
    <property type="entry name" value="BRCT_dom"/>
</dbReference>
<dbReference type="Pfam" id="PF16589">
    <property type="entry name" value="BRCT_2"/>
    <property type="match status" value="1"/>
</dbReference>
<comment type="caution">
    <text evidence="7">The sequence shown here is derived from an EMBL/GenBank/DDBJ whole genome shotgun (WGS) entry which is preliminary data.</text>
</comment>
<organism evidence="7 8">
    <name type="scientific">Lymnaea stagnalis</name>
    <name type="common">Great pond snail</name>
    <name type="synonym">Helix stagnalis</name>
    <dbReference type="NCBI Taxonomy" id="6523"/>
    <lineage>
        <taxon>Eukaryota</taxon>
        <taxon>Metazoa</taxon>
        <taxon>Spiralia</taxon>
        <taxon>Lophotrochozoa</taxon>
        <taxon>Mollusca</taxon>
        <taxon>Gastropoda</taxon>
        <taxon>Heterobranchia</taxon>
        <taxon>Euthyneura</taxon>
        <taxon>Panpulmonata</taxon>
        <taxon>Hygrophila</taxon>
        <taxon>Lymnaeoidea</taxon>
        <taxon>Lymnaeidae</taxon>
        <taxon>Lymnaea</taxon>
    </lineage>
</organism>
<dbReference type="EMBL" id="CAXITT010000140">
    <property type="protein sequence ID" value="CAL1533292.1"/>
    <property type="molecule type" value="Genomic_DNA"/>
</dbReference>
<evidence type="ECO:0000256" key="4">
    <source>
        <dbReference type="ARBA" id="ARBA00023204"/>
    </source>
</evidence>
<evidence type="ECO:0000259" key="6">
    <source>
        <dbReference type="PROSITE" id="PS50172"/>
    </source>
</evidence>
<dbReference type="PANTHER" id="PTHR13763:SF0">
    <property type="entry name" value="BREAST CANCER TYPE 1 SUSCEPTIBILITY PROTEIN"/>
    <property type="match status" value="1"/>
</dbReference>
<evidence type="ECO:0000313" key="8">
    <source>
        <dbReference type="Proteomes" id="UP001497497"/>
    </source>
</evidence>
<evidence type="ECO:0000256" key="3">
    <source>
        <dbReference type="ARBA" id="ARBA00022763"/>
    </source>
</evidence>
<feature type="domain" description="BRCT" evidence="6">
    <location>
        <begin position="24"/>
        <end position="128"/>
    </location>
</feature>
<dbReference type="PANTHER" id="PTHR13763">
    <property type="entry name" value="BREAST CANCER TYPE 1 SUSCEPTIBILITY PROTEIN BRCA1"/>
    <property type="match status" value="1"/>
</dbReference>
<keyword evidence="5" id="KW-0539">Nucleus</keyword>
<reference evidence="7 8" key="1">
    <citation type="submission" date="2024-04" db="EMBL/GenBank/DDBJ databases">
        <authorList>
            <consortium name="Genoscope - CEA"/>
            <person name="William W."/>
        </authorList>
    </citation>
    <scope>NUCLEOTIDE SEQUENCE [LARGE SCALE GENOMIC DNA]</scope>
</reference>
<keyword evidence="4" id="KW-0234">DNA repair</keyword>
<dbReference type="GO" id="GO:0045944">
    <property type="term" value="P:positive regulation of transcription by RNA polymerase II"/>
    <property type="evidence" value="ECO:0007669"/>
    <property type="project" value="TreeGrafter"/>
</dbReference>
<dbReference type="Proteomes" id="UP001497497">
    <property type="component" value="Unassembled WGS sequence"/>
</dbReference>
<dbReference type="GO" id="GO:0004842">
    <property type="term" value="F:ubiquitin-protein transferase activity"/>
    <property type="evidence" value="ECO:0007669"/>
    <property type="project" value="TreeGrafter"/>
</dbReference>
<protein>
    <recommendedName>
        <fullName evidence="6">BRCT domain-containing protein</fullName>
    </recommendedName>
</protein>
<dbReference type="GO" id="GO:0031436">
    <property type="term" value="C:BRCA1-BARD1 complex"/>
    <property type="evidence" value="ECO:0007669"/>
    <property type="project" value="TreeGrafter"/>
</dbReference>
<dbReference type="Gene3D" id="3.40.50.10190">
    <property type="entry name" value="BRCT domain"/>
    <property type="match status" value="1"/>
</dbReference>
<keyword evidence="3" id="KW-0227">DNA damage</keyword>
<dbReference type="InterPro" id="IPR031099">
    <property type="entry name" value="BRCA1-associated"/>
</dbReference>
<keyword evidence="2" id="KW-0677">Repeat</keyword>